<dbReference type="AlphaFoldDB" id="A0AAN8WK06"/>
<dbReference type="InterPro" id="IPR013783">
    <property type="entry name" value="Ig-like_fold"/>
</dbReference>
<organism evidence="1 2">
    <name type="scientific">Halocaridina rubra</name>
    <name type="common">Hawaiian red shrimp</name>
    <dbReference type="NCBI Taxonomy" id="373956"/>
    <lineage>
        <taxon>Eukaryota</taxon>
        <taxon>Metazoa</taxon>
        <taxon>Ecdysozoa</taxon>
        <taxon>Arthropoda</taxon>
        <taxon>Crustacea</taxon>
        <taxon>Multicrustacea</taxon>
        <taxon>Malacostraca</taxon>
        <taxon>Eumalacostraca</taxon>
        <taxon>Eucarida</taxon>
        <taxon>Decapoda</taxon>
        <taxon>Pleocyemata</taxon>
        <taxon>Caridea</taxon>
        <taxon>Atyoidea</taxon>
        <taxon>Atyidae</taxon>
        <taxon>Halocaridina</taxon>
    </lineage>
</organism>
<evidence type="ECO:0008006" key="3">
    <source>
        <dbReference type="Google" id="ProtNLM"/>
    </source>
</evidence>
<dbReference type="EMBL" id="JAXCGZ010018029">
    <property type="protein sequence ID" value="KAK7067572.1"/>
    <property type="molecule type" value="Genomic_DNA"/>
</dbReference>
<gene>
    <name evidence="1" type="ORF">SK128_022914</name>
</gene>
<evidence type="ECO:0000313" key="2">
    <source>
        <dbReference type="Proteomes" id="UP001381693"/>
    </source>
</evidence>
<dbReference type="PANTHER" id="PTHR21261">
    <property type="entry name" value="BEAT PROTEIN"/>
    <property type="match status" value="1"/>
</dbReference>
<keyword evidence="2" id="KW-1185">Reference proteome</keyword>
<reference evidence="1 2" key="1">
    <citation type="submission" date="2023-11" db="EMBL/GenBank/DDBJ databases">
        <title>Halocaridina rubra genome assembly.</title>
        <authorList>
            <person name="Smith C."/>
        </authorList>
    </citation>
    <scope>NUCLEOTIDE SEQUENCE [LARGE SCALE GENOMIC DNA]</scope>
    <source>
        <strain evidence="1">EP-1</strain>
        <tissue evidence="1">Whole</tissue>
    </source>
</reference>
<comment type="caution">
    <text evidence="1">The sequence shown here is derived from an EMBL/GenBank/DDBJ whole genome shotgun (WGS) entry which is preliminary data.</text>
</comment>
<dbReference type="Gene3D" id="2.60.40.10">
    <property type="entry name" value="Immunoglobulins"/>
    <property type="match status" value="1"/>
</dbReference>
<dbReference type="Proteomes" id="UP001381693">
    <property type="component" value="Unassembled WGS sequence"/>
</dbReference>
<sequence>MEPVIFLVFMHLPDGGPVIQGVRSQYTEGDWVDITCISRKSKPPTHLSFTVNKQKVIPGWVEPQINREDKEGLTSSSLRMRFSLLPRLLRDGYARVHCKAVIPDLYEKTAEDVISTTAPYQASVLGGGVITVFGRDHNSNSDTKRVSVNSIPE</sequence>
<evidence type="ECO:0000313" key="1">
    <source>
        <dbReference type="EMBL" id="KAK7067572.1"/>
    </source>
</evidence>
<proteinExistence type="predicted"/>
<dbReference type="PANTHER" id="PTHR21261:SF15">
    <property type="entry name" value="BEATEN PATH IIIA, ISOFORM D-RELATED"/>
    <property type="match status" value="1"/>
</dbReference>
<protein>
    <recommendedName>
        <fullName evidence="3">CD80-like immunoglobulin C2-set domain-containing protein</fullName>
    </recommendedName>
</protein>
<name>A0AAN8WK06_HALRR</name>
<accession>A0AAN8WK06</accession>